<sequence length="162" mass="18747">MSLAFAGSMVVLGTSCESEYTRFERSLTPIGLEDSTLFCDPTGRVFIRLPYREVHEDISQDLPYNYEQTVYFDWLSPVSLKKGLDIATFRRVPGTSNYWQDRHFIYTDPYVSYPGQRYFFSLGRRREVRLLPNPEFAYSAGSLYYRGVHVPGDTVPKSGHYP</sequence>
<name>A0A428IY21_9BACT</name>
<evidence type="ECO:0000313" key="1">
    <source>
        <dbReference type="EMBL" id="RSK23965.1"/>
    </source>
</evidence>
<evidence type="ECO:0000313" key="2">
    <source>
        <dbReference type="Proteomes" id="UP000280066"/>
    </source>
</evidence>
<accession>A0A428IY21</accession>
<dbReference type="AlphaFoldDB" id="A0A428IY21"/>
<keyword evidence="2" id="KW-1185">Reference proteome</keyword>
<dbReference type="Proteomes" id="UP000280066">
    <property type="component" value="Unassembled WGS sequence"/>
</dbReference>
<organism evidence="1 2">
    <name type="scientific">Hymenobacter metallilatus</name>
    <dbReference type="NCBI Taxonomy" id="2493666"/>
    <lineage>
        <taxon>Bacteria</taxon>
        <taxon>Pseudomonadati</taxon>
        <taxon>Bacteroidota</taxon>
        <taxon>Cytophagia</taxon>
        <taxon>Cytophagales</taxon>
        <taxon>Hymenobacteraceae</taxon>
        <taxon>Hymenobacter</taxon>
    </lineage>
</organism>
<dbReference type="EMBL" id="RWIS01000021">
    <property type="protein sequence ID" value="RSK23965.1"/>
    <property type="molecule type" value="Genomic_DNA"/>
</dbReference>
<reference evidence="1 2" key="1">
    <citation type="submission" date="2018-12" db="EMBL/GenBank/DDBJ databases">
        <authorList>
            <person name="Feng G."/>
            <person name="Zhu H."/>
        </authorList>
    </citation>
    <scope>NUCLEOTIDE SEQUENCE [LARGE SCALE GENOMIC DNA]</scope>
    <source>
        <strain evidence="1 2">9PBR-2</strain>
    </source>
</reference>
<dbReference type="RefSeq" id="WP_125433713.1">
    <property type="nucleotide sequence ID" value="NZ_RWIS01000021.1"/>
</dbReference>
<protein>
    <submittedName>
        <fullName evidence="1">Uncharacterized protein</fullName>
    </submittedName>
</protein>
<comment type="caution">
    <text evidence="1">The sequence shown here is derived from an EMBL/GenBank/DDBJ whole genome shotgun (WGS) entry which is preliminary data.</text>
</comment>
<proteinExistence type="predicted"/>
<gene>
    <name evidence="1" type="ORF">EI290_21495</name>
</gene>
<dbReference type="OrthoDB" id="489241at2"/>